<evidence type="ECO:0000313" key="3">
    <source>
        <dbReference type="EMBL" id="NVI50468.1"/>
    </source>
</evidence>
<protein>
    <submittedName>
        <fullName evidence="3">Transposase</fullName>
    </submittedName>
</protein>
<gene>
    <name evidence="3" type="ORF">HAP48_048360</name>
</gene>
<dbReference type="InterPro" id="IPR001584">
    <property type="entry name" value="Integrase_cat-core"/>
</dbReference>
<dbReference type="GO" id="GO:0015074">
    <property type="term" value="P:DNA integration"/>
    <property type="evidence" value="ECO:0007669"/>
    <property type="project" value="InterPro"/>
</dbReference>
<name>A0A973WAB1_9BRAD</name>
<evidence type="ECO:0000259" key="2">
    <source>
        <dbReference type="Pfam" id="PF13683"/>
    </source>
</evidence>
<feature type="compositionally biased region" description="Polar residues" evidence="1">
    <location>
        <begin position="58"/>
        <end position="68"/>
    </location>
</feature>
<organism evidence="3">
    <name type="scientific">Bradyrhizobium septentrionale</name>
    <dbReference type="NCBI Taxonomy" id="1404411"/>
    <lineage>
        <taxon>Bacteria</taxon>
        <taxon>Pseudomonadati</taxon>
        <taxon>Pseudomonadota</taxon>
        <taxon>Alphaproteobacteria</taxon>
        <taxon>Hyphomicrobiales</taxon>
        <taxon>Nitrobacteraceae</taxon>
        <taxon>Bradyrhizobium</taxon>
    </lineage>
</organism>
<sequence length="68" mass="8109">MTRLRSTRLRDECLNEHLFANLNEARRIIEEWRIDYNTNRPHTSLNGLTPTEFATRPNRGQTQNRLSL</sequence>
<feature type="domain" description="Integrase catalytic" evidence="2">
    <location>
        <begin position="8"/>
        <end position="50"/>
    </location>
</feature>
<proteinExistence type="predicted"/>
<comment type="caution">
    <text evidence="3">The sequence shown here is derived from an EMBL/GenBank/DDBJ whole genome shotgun (WGS) entry which is preliminary data.</text>
</comment>
<dbReference type="PANTHER" id="PTHR47515">
    <property type="entry name" value="LOW CALCIUM RESPONSE LOCUS PROTEIN T"/>
    <property type="match status" value="1"/>
</dbReference>
<feature type="region of interest" description="Disordered" evidence="1">
    <location>
        <begin position="40"/>
        <end position="68"/>
    </location>
</feature>
<reference evidence="3" key="1">
    <citation type="submission" date="2020-06" db="EMBL/GenBank/DDBJ databases">
        <title>Whole Genome Sequence of Bradyrhizobium sp. Strain 1S1.</title>
        <authorList>
            <person name="Bromfield E.S.P."/>
            <person name="Cloutier S."/>
        </authorList>
    </citation>
    <scope>NUCLEOTIDE SEQUENCE [LARGE SCALE GENOMIC DNA]</scope>
    <source>
        <strain evidence="3">1S1</strain>
    </source>
</reference>
<accession>A0A973WAB1</accession>
<evidence type="ECO:0000256" key="1">
    <source>
        <dbReference type="SAM" id="MobiDB-lite"/>
    </source>
</evidence>
<dbReference type="AlphaFoldDB" id="A0A973WAB1"/>
<dbReference type="PANTHER" id="PTHR47515:SF1">
    <property type="entry name" value="BLR2054 PROTEIN"/>
    <property type="match status" value="1"/>
</dbReference>
<dbReference type="Pfam" id="PF13683">
    <property type="entry name" value="rve_3"/>
    <property type="match status" value="1"/>
</dbReference>
<dbReference type="InterPro" id="IPR012337">
    <property type="entry name" value="RNaseH-like_sf"/>
</dbReference>
<dbReference type="EMBL" id="JAAOLE020000002">
    <property type="protein sequence ID" value="NVI50468.1"/>
    <property type="molecule type" value="Genomic_DNA"/>
</dbReference>
<dbReference type="SUPFAM" id="SSF53098">
    <property type="entry name" value="Ribonuclease H-like"/>
    <property type="match status" value="1"/>
</dbReference>
<feature type="compositionally biased region" description="Polar residues" evidence="1">
    <location>
        <begin position="40"/>
        <end position="49"/>
    </location>
</feature>